<comment type="similarity">
    <text evidence="2">Belongs to the CbxX/CfxQ family.</text>
</comment>
<keyword evidence="4" id="KW-0547">Nucleotide-binding</keyword>
<dbReference type="SUPFAM" id="SSF52540">
    <property type="entry name" value="P-loop containing nucleoside triphosphate hydrolases"/>
    <property type="match status" value="1"/>
</dbReference>
<feature type="region of interest" description="Disordered" evidence="6">
    <location>
        <begin position="279"/>
        <end position="308"/>
    </location>
</feature>
<dbReference type="GO" id="GO:0005737">
    <property type="term" value="C:cytoplasm"/>
    <property type="evidence" value="ECO:0007669"/>
    <property type="project" value="UniProtKB-SubCell"/>
</dbReference>
<dbReference type="Gene3D" id="1.10.8.60">
    <property type="match status" value="1"/>
</dbReference>
<keyword evidence="9" id="KW-1185">Reference proteome</keyword>
<dbReference type="HOGENOM" id="CLU_008749_5_0_11"/>
<gene>
    <name evidence="8" type="ORF">HMPREF9336_01724</name>
</gene>
<dbReference type="EMBL" id="ACZI02000002">
    <property type="protein sequence ID" value="EFV13435.1"/>
    <property type="molecule type" value="Genomic_DNA"/>
</dbReference>
<evidence type="ECO:0000313" key="8">
    <source>
        <dbReference type="EMBL" id="EFV13435.1"/>
    </source>
</evidence>
<dbReference type="InterPro" id="IPR049078">
    <property type="entry name" value="T7SS_EccA1-like_N"/>
</dbReference>
<comment type="caution">
    <text evidence="8">The sequence shown here is derived from an EMBL/GenBank/DDBJ whole genome shotgun (WGS) entry which is preliminary data.</text>
</comment>
<dbReference type="SMART" id="SM00382">
    <property type="entry name" value="AAA"/>
    <property type="match status" value="1"/>
</dbReference>
<keyword evidence="3" id="KW-0963">Cytoplasm</keyword>
<keyword evidence="5" id="KW-0067">ATP-binding</keyword>
<dbReference type="InterPro" id="IPR011990">
    <property type="entry name" value="TPR-like_helical_dom_sf"/>
</dbReference>
<comment type="subcellular location">
    <subcellularLocation>
        <location evidence="1">Cytoplasm</location>
    </subcellularLocation>
</comment>
<dbReference type="InterPro" id="IPR041627">
    <property type="entry name" value="AAA_lid_6"/>
</dbReference>
<dbReference type="OrthoDB" id="9806903at2"/>
<dbReference type="Pfam" id="PF00004">
    <property type="entry name" value="AAA"/>
    <property type="match status" value="1"/>
</dbReference>
<dbReference type="InterPro" id="IPR003593">
    <property type="entry name" value="AAA+_ATPase"/>
</dbReference>
<evidence type="ECO:0000256" key="6">
    <source>
        <dbReference type="SAM" id="MobiDB-lite"/>
    </source>
</evidence>
<dbReference type="NCBIfam" id="TIGR03922">
    <property type="entry name" value="T7SS_EccA"/>
    <property type="match status" value="1"/>
</dbReference>
<accession>E5XQF2</accession>
<dbReference type="Gene3D" id="3.40.50.300">
    <property type="entry name" value="P-loop containing nucleotide triphosphate hydrolases"/>
    <property type="match status" value="1"/>
</dbReference>
<dbReference type="Pfam" id="PF17866">
    <property type="entry name" value="AAA_lid_6"/>
    <property type="match status" value="1"/>
</dbReference>
<dbReference type="SUPFAM" id="SSF48452">
    <property type="entry name" value="TPR-like"/>
    <property type="match status" value="1"/>
</dbReference>
<evidence type="ECO:0000259" key="7">
    <source>
        <dbReference type="SMART" id="SM00382"/>
    </source>
</evidence>
<evidence type="ECO:0000256" key="4">
    <source>
        <dbReference type="ARBA" id="ARBA00022741"/>
    </source>
</evidence>
<dbReference type="PRINTS" id="PR00819">
    <property type="entry name" value="CBXCFQXSUPER"/>
</dbReference>
<dbReference type="PANTHER" id="PTHR43392:SF2">
    <property type="entry name" value="AAA-TYPE ATPASE FAMILY PROTEIN _ ANKYRIN REPEAT FAMILY PROTEIN"/>
    <property type="match status" value="1"/>
</dbReference>
<dbReference type="GO" id="GO:0016887">
    <property type="term" value="F:ATP hydrolysis activity"/>
    <property type="evidence" value="ECO:0007669"/>
    <property type="project" value="InterPro"/>
</dbReference>
<dbReference type="Proteomes" id="UP000004816">
    <property type="component" value="Unassembled WGS sequence"/>
</dbReference>
<dbReference type="CDD" id="cd00009">
    <property type="entry name" value="AAA"/>
    <property type="match status" value="1"/>
</dbReference>
<dbReference type="FunFam" id="3.40.50.300:FF:000216">
    <property type="entry name" value="Type VII secretion ATPase EccA"/>
    <property type="match status" value="1"/>
</dbReference>
<dbReference type="Gene3D" id="1.25.40.10">
    <property type="entry name" value="Tetratricopeptide repeat domain"/>
    <property type="match status" value="1"/>
</dbReference>
<dbReference type="InterPro" id="IPR050773">
    <property type="entry name" value="CbxX/CfxQ_RuBisCO_ESX"/>
</dbReference>
<feature type="compositionally biased region" description="Basic and acidic residues" evidence="6">
    <location>
        <begin position="292"/>
        <end position="308"/>
    </location>
</feature>
<dbReference type="RefSeq" id="WP_007469446.1">
    <property type="nucleotide sequence ID" value="NZ_KI391953.1"/>
</dbReference>
<dbReference type="STRING" id="679197.HMPREF9336_01724"/>
<dbReference type="GO" id="GO:0005524">
    <property type="term" value="F:ATP binding"/>
    <property type="evidence" value="ECO:0007669"/>
    <property type="project" value="UniProtKB-KW"/>
</dbReference>
<dbReference type="AlphaFoldDB" id="E5XQF2"/>
<dbReference type="InterPro" id="IPR023835">
    <property type="entry name" value="T7SS_EccA"/>
</dbReference>
<dbReference type="Pfam" id="PF21545">
    <property type="entry name" value="T7SS_EccA1_N"/>
    <property type="match status" value="1"/>
</dbReference>
<name>E5XQF2_SEGRC</name>
<dbReference type="PANTHER" id="PTHR43392">
    <property type="entry name" value="AAA-TYPE ATPASE FAMILY PROTEIN / ANKYRIN REPEAT FAMILY PROTEIN"/>
    <property type="match status" value="1"/>
</dbReference>
<organism evidence="8 9">
    <name type="scientific">Segniliparus rugosus (strain ATCC BAA-974 / DSM 45345 / CCUG 50838 / CIP 108380 / JCM 13579 / CDC 945)</name>
    <dbReference type="NCBI Taxonomy" id="679197"/>
    <lineage>
        <taxon>Bacteria</taxon>
        <taxon>Bacillati</taxon>
        <taxon>Actinomycetota</taxon>
        <taxon>Actinomycetes</taxon>
        <taxon>Mycobacteriales</taxon>
        <taxon>Segniliparaceae</taxon>
        <taxon>Segniliparus</taxon>
    </lineage>
</organism>
<sequence>MYDTRAARRSFDIGILSLGIPIDGQEAPRDPAHARKAFELATRQDPTMSDAWLGLAAMLAEAKEVATPEVVNRLYENGDHNLFAEHRRLGLPPRTLGGRFSTGLYIDYPLTDWNEVQLAKAALLIREQSYDEAERLLKDLRERTGGKLAIVDYMTGFLYYGTQLWPDVLVALRESSGWTDQFLASGAHLMVGSSCAQLGLFSQAVQRLEQAEAGVIPAARIAAKYSRGLVLREQGEAEKARAIFEGIYAEAPEFEANKRAMQEPTFRIVTTSPERIALRANRWDPASAPSEEEIKKEEEAKEEEKRSAENEILLAEAQQELDLQIGMTGVKQQVARLQATVQMARLRAEKGLGGGQAKSQHLAFTGPPGTGKTTIARVVAKIYCGLGLLKTANVLETSRKDFVGEHLGSTAIKTTALIDRAMDGVLFIDEAYTLLQSGLSGGDAFGKEAIDTLLARMENDRDRLVVIIAGYDNEIDRFLAGNEGLASRFAKRIRFDSYTPEELGKIAEFQAKRRDAIITPDAMQEFITQTQRLYDQTKIASSGQEMRLVDLAGNGRFVRNVIEAAEEEREFRLTQGDVDPADLTETDLMSITAEDLRAAVVSVISANRL</sequence>
<proteinExistence type="inferred from homology"/>
<evidence type="ECO:0000256" key="1">
    <source>
        <dbReference type="ARBA" id="ARBA00004496"/>
    </source>
</evidence>
<dbReference type="eggNOG" id="COG0464">
    <property type="taxonomic scope" value="Bacteria"/>
</dbReference>
<protein>
    <submittedName>
        <fullName evidence="8">Type VII secretion AAA-ATPase EccA</fullName>
    </submittedName>
</protein>
<evidence type="ECO:0000256" key="2">
    <source>
        <dbReference type="ARBA" id="ARBA00010378"/>
    </source>
</evidence>
<reference evidence="8 9" key="1">
    <citation type="journal article" date="2011" name="Stand. Genomic Sci.">
        <title>High quality draft genome sequence of Segniliparus rugosus CDC 945(T)= (ATCC BAA-974(T)).</title>
        <authorList>
            <person name="Earl A.M."/>
            <person name="Desjardins C.A."/>
            <person name="Fitzgerald M.G."/>
            <person name="Arachchi H.M."/>
            <person name="Zeng Q."/>
            <person name="Mehta T."/>
            <person name="Griggs A."/>
            <person name="Birren B.W."/>
            <person name="Toney N.C."/>
            <person name="Carr J."/>
            <person name="Posey J."/>
            <person name="Butler W.R."/>
        </authorList>
    </citation>
    <scope>NUCLEOTIDE SEQUENCE [LARGE SCALE GENOMIC DNA]</scope>
    <source>
        <strain evidence="9">ATCC BAA-974 / DSM 45345 / CCUG 50838 / CIP 108380 / JCM 13579 / CDC 945</strain>
    </source>
</reference>
<evidence type="ECO:0000313" key="9">
    <source>
        <dbReference type="Proteomes" id="UP000004816"/>
    </source>
</evidence>
<feature type="domain" description="AAA+ ATPase" evidence="7">
    <location>
        <begin position="358"/>
        <end position="499"/>
    </location>
</feature>
<evidence type="ECO:0000256" key="5">
    <source>
        <dbReference type="ARBA" id="ARBA00022840"/>
    </source>
</evidence>
<dbReference type="InterPro" id="IPR000641">
    <property type="entry name" value="CbxX/CfxQ"/>
</dbReference>
<evidence type="ECO:0000256" key="3">
    <source>
        <dbReference type="ARBA" id="ARBA00022490"/>
    </source>
</evidence>
<dbReference type="InterPro" id="IPR027417">
    <property type="entry name" value="P-loop_NTPase"/>
</dbReference>
<dbReference type="InterPro" id="IPR003959">
    <property type="entry name" value="ATPase_AAA_core"/>
</dbReference>